<dbReference type="EMBL" id="LT629742">
    <property type="protein sequence ID" value="SDS51655.1"/>
    <property type="molecule type" value="Genomic_DNA"/>
</dbReference>
<gene>
    <name evidence="2" type="ORF">SAMN04489834_1626</name>
</gene>
<dbReference type="Pfam" id="PF13302">
    <property type="entry name" value="Acetyltransf_3"/>
    <property type="match status" value="1"/>
</dbReference>
<dbReference type="InterPro" id="IPR016181">
    <property type="entry name" value="Acyl_CoA_acyltransferase"/>
</dbReference>
<accession>A0A1H1SUM5</accession>
<dbReference type="AlphaFoldDB" id="A0A1H1SUM5"/>
<name>A0A1H1SUM5_9MICO</name>
<keyword evidence="2" id="KW-0808">Transferase</keyword>
<evidence type="ECO:0000313" key="3">
    <source>
        <dbReference type="Proteomes" id="UP000181956"/>
    </source>
</evidence>
<dbReference type="RefSeq" id="WP_231919399.1">
    <property type="nucleotide sequence ID" value="NZ_LT629742.1"/>
</dbReference>
<dbReference type="PANTHER" id="PTHR43610">
    <property type="entry name" value="BLL6696 PROTEIN"/>
    <property type="match status" value="1"/>
</dbReference>
<dbReference type="Gene3D" id="3.40.630.30">
    <property type="match status" value="1"/>
</dbReference>
<protein>
    <submittedName>
        <fullName evidence="2">Protein N-acetyltransferase, RimJ/RimL family</fullName>
    </submittedName>
</protein>
<proteinExistence type="predicted"/>
<dbReference type="SUPFAM" id="SSF55729">
    <property type="entry name" value="Acyl-CoA N-acyltransferases (Nat)"/>
    <property type="match status" value="1"/>
</dbReference>
<dbReference type="PANTHER" id="PTHR43610:SF1">
    <property type="entry name" value="N-ACETYLTRANSFERASE DOMAIN-CONTAINING PROTEIN"/>
    <property type="match status" value="1"/>
</dbReference>
<evidence type="ECO:0000259" key="1">
    <source>
        <dbReference type="Pfam" id="PF13302"/>
    </source>
</evidence>
<dbReference type="GO" id="GO:0016747">
    <property type="term" value="F:acyltransferase activity, transferring groups other than amino-acyl groups"/>
    <property type="evidence" value="ECO:0007669"/>
    <property type="project" value="InterPro"/>
</dbReference>
<dbReference type="InterPro" id="IPR000182">
    <property type="entry name" value="GNAT_dom"/>
</dbReference>
<dbReference type="Proteomes" id="UP000181956">
    <property type="component" value="Chromosome I"/>
</dbReference>
<reference evidence="3" key="1">
    <citation type="submission" date="2016-10" db="EMBL/GenBank/DDBJ databases">
        <authorList>
            <person name="Varghese N."/>
            <person name="Submissions S."/>
        </authorList>
    </citation>
    <scope>NUCLEOTIDE SEQUENCE [LARGE SCALE GENOMIC DNA]</scope>
    <source>
        <strain evidence="3">DSM 21772</strain>
    </source>
</reference>
<keyword evidence="3" id="KW-1185">Reference proteome</keyword>
<sequence length="232" mass="25254">MGTAFQPLPDPRPGDAAWPEMSWPVPAGTVLRGRVVELATGDPERDDAPGLFAALDHDAVWAHVAGRPRSEEDALARARAASRPTRQPWTMRTLRAHRGLPAGSVIGSTSFIDVQQENASLEIGSTTYTPTVWAGPVNPETKLLLLGYAFDVLGAGRVQLKTDIRNTRSQRAIERLGARYEGVLRRHMRRDDGTVRDTVMFSIIAEDWPAVREALTKRVAAAVAAEEGSALN</sequence>
<dbReference type="STRING" id="412690.SAMN04489834_1626"/>
<feature type="domain" description="N-acetyltransferase" evidence="1">
    <location>
        <begin position="43"/>
        <end position="179"/>
    </location>
</feature>
<organism evidence="2 3">
    <name type="scientific">Microterricola viridarii</name>
    <dbReference type="NCBI Taxonomy" id="412690"/>
    <lineage>
        <taxon>Bacteria</taxon>
        <taxon>Bacillati</taxon>
        <taxon>Actinomycetota</taxon>
        <taxon>Actinomycetes</taxon>
        <taxon>Micrococcales</taxon>
        <taxon>Microbacteriaceae</taxon>
        <taxon>Microterricola</taxon>
    </lineage>
</organism>
<evidence type="ECO:0000313" key="2">
    <source>
        <dbReference type="EMBL" id="SDS51655.1"/>
    </source>
</evidence>